<dbReference type="InterPro" id="IPR037004">
    <property type="entry name" value="Exonuc_VII_ssu_sf"/>
</dbReference>
<dbReference type="SUPFAM" id="SSF116842">
    <property type="entry name" value="XseB-like"/>
    <property type="match status" value="1"/>
</dbReference>
<dbReference type="GO" id="GO:0006308">
    <property type="term" value="P:DNA catabolic process"/>
    <property type="evidence" value="ECO:0007669"/>
    <property type="project" value="InterPro"/>
</dbReference>
<dbReference type="GO" id="GO:0009318">
    <property type="term" value="C:exodeoxyribonuclease VII complex"/>
    <property type="evidence" value="ECO:0007669"/>
    <property type="project" value="InterPro"/>
</dbReference>
<reference evidence="2" key="1">
    <citation type="submission" date="2018-05" db="EMBL/GenBank/DDBJ databases">
        <authorList>
            <person name="Lanie J.A."/>
            <person name="Ng W.-L."/>
            <person name="Kazmierczak K.M."/>
            <person name="Andrzejewski T.M."/>
            <person name="Davidsen T.M."/>
            <person name="Wayne K.J."/>
            <person name="Tettelin H."/>
            <person name="Glass J.I."/>
            <person name="Rusch D."/>
            <person name="Podicherti R."/>
            <person name="Tsui H.-C.T."/>
            <person name="Winkler M.E."/>
        </authorList>
    </citation>
    <scope>NUCLEOTIDE SEQUENCE</scope>
</reference>
<protein>
    <recommendedName>
        <fullName evidence="3">Exonuclease VII small subunit</fullName>
    </recommendedName>
</protein>
<evidence type="ECO:0000256" key="1">
    <source>
        <dbReference type="SAM" id="Coils"/>
    </source>
</evidence>
<gene>
    <name evidence="2" type="ORF">METZ01_LOCUS158199</name>
</gene>
<keyword evidence="1" id="KW-0175">Coiled coil</keyword>
<accession>A0A382AV07</accession>
<name>A0A382AV07_9ZZZZ</name>
<dbReference type="EMBL" id="UINC01026956">
    <property type="protein sequence ID" value="SVB05345.1"/>
    <property type="molecule type" value="Genomic_DNA"/>
</dbReference>
<dbReference type="GO" id="GO:0008855">
    <property type="term" value="F:exodeoxyribonuclease VII activity"/>
    <property type="evidence" value="ECO:0007669"/>
    <property type="project" value="InterPro"/>
</dbReference>
<evidence type="ECO:0000313" key="2">
    <source>
        <dbReference type="EMBL" id="SVB05345.1"/>
    </source>
</evidence>
<evidence type="ECO:0008006" key="3">
    <source>
        <dbReference type="Google" id="ProtNLM"/>
    </source>
</evidence>
<sequence length="83" mass="9817">MKDKNLPDDNNSQTLDELTKDINQIIEQLEKEKNLENSLNNYQKLIKLNNIIVKKFQKKSKHINEITQQKIKNIVNKKNAKKT</sequence>
<feature type="coiled-coil region" evidence="1">
    <location>
        <begin position="12"/>
        <end position="45"/>
    </location>
</feature>
<proteinExistence type="predicted"/>
<organism evidence="2">
    <name type="scientific">marine metagenome</name>
    <dbReference type="NCBI Taxonomy" id="408172"/>
    <lineage>
        <taxon>unclassified sequences</taxon>
        <taxon>metagenomes</taxon>
        <taxon>ecological metagenomes</taxon>
    </lineage>
</organism>
<dbReference type="AlphaFoldDB" id="A0A382AV07"/>